<evidence type="ECO:0000256" key="1">
    <source>
        <dbReference type="SAM" id="MobiDB-lite"/>
    </source>
</evidence>
<feature type="region of interest" description="Disordered" evidence="1">
    <location>
        <begin position="1121"/>
        <end position="1140"/>
    </location>
</feature>
<protein>
    <submittedName>
        <fullName evidence="2">Uncharacterized protein</fullName>
    </submittedName>
</protein>
<dbReference type="AlphaFoldDB" id="A0A173E046"/>
<dbReference type="KEGG" id="cgz:M787_004480"/>
<proteinExistence type="predicted"/>
<gene>
    <name evidence="2" type="ORF">M787_004480</name>
</gene>
<dbReference type="OrthoDB" id="18789at2"/>
<dbReference type="STRING" id="1143323.M787_004480"/>
<dbReference type="EMBL" id="CP015840">
    <property type="protein sequence ID" value="ANG66562.1"/>
    <property type="molecule type" value="Genomic_DNA"/>
</dbReference>
<dbReference type="GeneID" id="81478561"/>
<dbReference type="eggNOG" id="COG2982">
    <property type="taxonomic scope" value="Bacteria"/>
</dbReference>
<evidence type="ECO:0000313" key="3">
    <source>
        <dbReference type="Proteomes" id="UP000019147"/>
    </source>
</evidence>
<dbReference type="RefSeq" id="WP_021828382.1">
    <property type="nucleotide sequence ID" value="NZ_CP015840.1"/>
</dbReference>
<accession>A0A173E046</accession>
<organism evidence="2 3">
    <name type="scientific">Chlamydia gallinacea 08-1274/3</name>
    <dbReference type="NCBI Taxonomy" id="1143323"/>
    <lineage>
        <taxon>Bacteria</taxon>
        <taxon>Pseudomonadati</taxon>
        <taxon>Chlamydiota</taxon>
        <taxon>Chlamydiia</taxon>
        <taxon>Chlamydiales</taxon>
        <taxon>Chlamydiaceae</taxon>
        <taxon>Chlamydia/Chlamydophila group</taxon>
        <taxon>Chlamydia</taxon>
    </lineage>
</organism>
<dbReference type="Proteomes" id="UP000019147">
    <property type="component" value="Chromosome"/>
</dbReference>
<name>A0A173E046_9CHLA</name>
<reference evidence="2 3" key="1">
    <citation type="journal article" date="2014" name="Syst. Appl. Microbiol.">
        <title>Evidence for the existence of two new members of the family Chlamydiaceae and proposal of Chlamydia avium sp. nov. and Chlamydia gallinacea sp. nov.</title>
        <authorList>
            <person name="Sachse K."/>
            <person name="Laroucau K."/>
            <person name="Riege K."/>
            <person name="Wehner S."/>
            <person name="Dilcher M."/>
            <person name="Creasy H.H."/>
            <person name="Weidmann M."/>
            <person name="Myers G."/>
            <person name="Vorimore F."/>
            <person name="Vicari N."/>
            <person name="Magnino S."/>
            <person name="Liebler-Tenorio E."/>
            <person name="Ruettger A."/>
            <person name="Bavoil P.M."/>
            <person name="Hufert F.T."/>
            <person name="Rossello-Mora R."/>
            <person name="Marz M."/>
        </authorList>
    </citation>
    <scope>NUCLEOTIDE SEQUENCE [LARGE SCALE GENOMIC DNA]</scope>
    <source>
        <strain evidence="2 3">08-1274/3</strain>
    </source>
</reference>
<sequence>MKRMAWFNTLGILLGLGVFVFFLPALLSKGSGKYLLLSVIHKETGLSCTIEDLHLSWFGPQKAKKIKVIGKDRQGELFSAETLYIEGSLLRLLLYQRIKAITLSGWSLQIDESLTIDHPSLGNLDPGTIFALLAKSSSSVISEHGSIAMKTINKDTLVFSGFYFEKTPDKFLVKGIATEGNITGRIFIESTLSPEVNISAQLESVPASFVRLFVSDPKWDHVFSNESILDAQVSAANVHGKILMTAEVQGSQMQAKLQGYIHRSSFYIVEGSPSFVEVQPQLASFLCSELLPLAKTISSQKIRAHVSQAVVPLDVFQWKHSEISLNTYLHSLTFSPEDPNLSIELKNSEISIKKTMRYTRIQGSTLAVFGGAAQSYIHGSMTIDNKKNRTEFLLQQPNLPHTYLRALFPRPFIINIPLESPYYSLEVRGEYKHSQLLATVDLDNSLMKLRCMLSGTLQSLLFQGDATYHFEERLRKSFSQYFSHAEVNFSGKVQVVPTHIYFPKFSMKMTAGENEVFLHGKFGKVNEPIKPETCSTLVHGKVVSLPLSMISPRLIPLNLTKASFSFHTDGCKALTKGNIQMMVEDMESPDLPSTRILIPDFIISILDPQKPIDSKNIKIQGSGEVIDFPIDRLLKIQQKEGKLSTYVGPIGNMNFSLRYDPQEEDRFIFDSSLKTEAVSGEVTFIMDQSLMLSQKTKGSLQWEITPERYASFFSNSFCFPSCTLHRTAIARMDISKLSCAEQQTGLSCLSLLTEGGFEGTLSTNPLIFYDHISKETFIINNLTGSISSNNLDTKIQYDLQGSCLAPSQDTNKISAEFLIRGSVENILNPSRREFVQTAEWKDIPSSFITGIFPISPEVKIKISSLAGPRIRVEMFHHLTRGEGPFTVKVDSANLQAYIPLIIQEKAILLEDDLKATLQINEAINRAFFQEFNPLIAGGAYSKHPVVLQVSKENFYLPIAPYSFEEFHIQSAIVDFGKISVANTGTMYDLFQFLDIEENKQFVESWFTPIFFSVQKGSIICKRFDALIDNRIRLALWGKTNILKDRISMTLGIDPEVIKKYFHNTSLKTKNFFLIKIRGSISSPEVDWSSAYSRIALLKSYMITSPFNTLADKLFSSLGDSTPPQTVSPLPWENTKEFSQQ</sequence>
<evidence type="ECO:0000313" key="2">
    <source>
        <dbReference type="EMBL" id="ANG66562.1"/>
    </source>
</evidence>